<evidence type="ECO:0000256" key="4">
    <source>
        <dbReference type="ARBA" id="ARBA00022771"/>
    </source>
</evidence>
<feature type="region of interest" description="Disordered" evidence="8">
    <location>
        <begin position="690"/>
        <end position="736"/>
    </location>
</feature>
<feature type="compositionally biased region" description="Polar residues" evidence="8">
    <location>
        <begin position="523"/>
        <end position="534"/>
    </location>
</feature>
<keyword evidence="11" id="KW-1185">Reference proteome</keyword>
<dbReference type="InterPro" id="IPR036875">
    <property type="entry name" value="Znf_CCHC_sf"/>
</dbReference>
<reference evidence="10" key="2">
    <citation type="submission" date="2020-11" db="EMBL/GenBank/DDBJ databases">
        <authorList>
            <person name="Cecchin M."/>
            <person name="Marcolungo L."/>
            <person name="Rossato M."/>
            <person name="Girolomoni L."/>
            <person name="Cosentino E."/>
            <person name="Cuine S."/>
            <person name="Li-Beisson Y."/>
            <person name="Delledonne M."/>
            <person name="Ballottari M."/>
        </authorList>
    </citation>
    <scope>NUCLEOTIDE SEQUENCE</scope>
    <source>
        <strain evidence="10">211/11P</strain>
        <tissue evidence="10">Whole cell</tissue>
    </source>
</reference>
<evidence type="ECO:0000256" key="1">
    <source>
        <dbReference type="ARBA" id="ARBA00004642"/>
    </source>
</evidence>
<feature type="compositionally biased region" description="Gly residues" evidence="8">
    <location>
        <begin position="485"/>
        <end position="494"/>
    </location>
</feature>
<dbReference type="GO" id="GO:0003723">
    <property type="term" value="F:RNA binding"/>
    <property type="evidence" value="ECO:0007669"/>
    <property type="project" value="TreeGrafter"/>
</dbReference>
<dbReference type="InterPro" id="IPR052115">
    <property type="entry name" value="NEXT_complex_subunit_ZCCHC8"/>
</dbReference>
<dbReference type="Proteomes" id="UP001055712">
    <property type="component" value="Unassembled WGS sequence"/>
</dbReference>
<keyword evidence="5" id="KW-0862">Zinc</keyword>
<comment type="caution">
    <text evidence="10">The sequence shown here is derived from an EMBL/GenBank/DDBJ whole genome shotgun (WGS) entry which is preliminary data.</text>
</comment>
<feature type="region of interest" description="Disordered" evidence="8">
    <location>
        <begin position="337"/>
        <end position="363"/>
    </location>
</feature>
<dbReference type="OrthoDB" id="8026949at2759"/>
<feature type="compositionally biased region" description="Low complexity" evidence="8">
    <location>
        <begin position="690"/>
        <end position="701"/>
    </location>
</feature>
<accession>A0A9D4TH57</accession>
<dbReference type="AlphaFoldDB" id="A0A9D4TH57"/>
<evidence type="ECO:0000256" key="8">
    <source>
        <dbReference type="SAM" id="MobiDB-lite"/>
    </source>
</evidence>
<dbReference type="EMBL" id="SIDB01000012">
    <property type="protein sequence ID" value="KAI3425295.1"/>
    <property type="molecule type" value="Genomic_DNA"/>
</dbReference>
<gene>
    <name evidence="10" type="ORF">D9Q98_009061</name>
</gene>
<name>A0A9D4TH57_CHLVU</name>
<evidence type="ECO:0000256" key="3">
    <source>
        <dbReference type="ARBA" id="ARBA00022723"/>
    </source>
</evidence>
<feature type="domain" description="CCHC-type" evidence="9">
    <location>
        <begin position="157"/>
        <end position="171"/>
    </location>
</feature>
<evidence type="ECO:0000256" key="7">
    <source>
        <dbReference type="PROSITE-ProRule" id="PRU00047"/>
    </source>
</evidence>
<keyword evidence="3" id="KW-0479">Metal-binding</keyword>
<dbReference type="InterPro" id="IPR006568">
    <property type="entry name" value="PSP_pro-rich"/>
</dbReference>
<organism evidence="10 11">
    <name type="scientific">Chlorella vulgaris</name>
    <name type="common">Green alga</name>
    <dbReference type="NCBI Taxonomy" id="3077"/>
    <lineage>
        <taxon>Eukaryota</taxon>
        <taxon>Viridiplantae</taxon>
        <taxon>Chlorophyta</taxon>
        <taxon>core chlorophytes</taxon>
        <taxon>Trebouxiophyceae</taxon>
        <taxon>Chlorellales</taxon>
        <taxon>Chlorellaceae</taxon>
        <taxon>Chlorella clade</taxon>
        <taxon>Chlorella</taxon>
    </lineage>
</organism>
<feature type="region of interest" description="Disordered" evidence="8">
    <location>
        <begin position="448"/>
        <end position="622"/>
    </location>
</feature>
<proteinExistence type="inferred from homology"/>
<dbReference type="InterPro" id="IPR001878">
    <property type="entry name" value="Znf_CCHC"/>
</dbReference>
<dbReference type="SMART" id="SM00343">
    <property type="entry name" value="ZnF_C2HC"/>
    <property type="match status" value="1"/>
</dbReference>
<dbReference type="SMART" id="SM00581">
    <property type="entry name" value="PSP"/>
    <property type="match status" value="1"/>
</dbReference>
<dbReference type="PROSITE" id="PS50158">
    <property type="entry name" value="ZF_CCHC"/>
    <property type="match status" value="1"/>
</dbReference>
<evidence type="ECO:0000256" key="6">
    <source>
        <dbReference type="ARBA" id="ARBA00023242"/>
    </source>
</evidence>
<dbReference type="Pfam" id="PF04046">
    <property type="entry name" value="PSP"/>
    <property type="match status" value="1"/>
</dbReference>
<feature type="compositionally biased region" description="Polar residues" evidence="8">
    <location>
        <begin position="594"/>
        <end position="619"/>
    </location>
</feature>
<feature type="compositionally biased region" description="Low complexity" evidence="8">
    <location>
        <begin position="288"/>
        <end position="315"/>
    </location>
</feature>
<protein>
    <recommendedName>
        <fullName evidence="9">CCHC-type domain-containing protein</fullName>
    </recommendedName>
</protein>
<dbReference type="GO" id="GO:0008270">
    <property type="term" value="F:zinc ion binding"/>
    <property type="evidence" value="ECO:0007669"/>
    <property type="project" value="UniProtKB-KW"/>
</dbReference>
<feature type="region of interest" description="Disordered" evidence="8">
    <location>
        <begin position="279"/>
        <end position="324"/>
    </location>
</feature>
<keyword evidence="6" id="KW-0539">Nucleus</keyword>
<evidence type="ECO:0000256" key="5">
    <source>
        <dbReference type="ARBA" id="ARBA00022833"/>
    </source>
</evidence>
<comment type="similarity">
    <text evidence="2">Belongs to the ZCCHC8 family.</text>
</comment>
<dbReference type="GO" id="GO:0005654">
    <property type="term" value="C:nucleoplasm"/>
    <property type="evidence" value="ECO:0007669"/>
    <property type="project" value="UniProtKB-SubCell"/>
</dbReference>
<dbReference type="PANTHER" id="PTHR13316:SF0">
    <property type="entry name" value="ZINC FINGER CCHC DOMAIN-CONTAINING PROTEIN 8"/>
    <property type="match status" value="1"/>
</dbReference>
<evidence type="ECO:0000313" key="11">
    <source>
        <dbReference type="Proteomes" id="UP001055712"/>
    </source>
</evidence>
<dbReference type="GO" id="GO:0071013">
    <property type="term" value="C:catalytic step 2 spliceosome"/>
    <property type="evidence" value="ECO:0007669"/>
    <property type="project" value="TreeGrafter"/>
</dbReference>
<feature type="compositionally biased region" description="Low complexity" evidence="8">
    <location>
        <begin position="560"/>
        <end position="585"/>
    </location>
</feature>
<keyword evidence="4 7" id="KW-0863">Zinc-finger</keyword>
<feature type="compositionally biased region" description="Low complexity" evidence="8">
    <location>
        <begin position="341"/>
        <end position="363"/>
    </location>
</feature>
<evidence type="ECO:0000256" key="2">
    <source>
        <dbReference type="ARBA" id="ARBA00007497"/>
    </source>
</evidence>
<dbReference type="PANTHER" id="PTHR13316">
    <property type="entry name" value="ZINC FINGER, CCHC DOMAIN CONTAINING 8"/>
    <property type="match status" value="1"/>
</dbReference>
<dbReference type="SUPFAM" id="SSF57756">
    <property type="entry name" value="Retrovirus zinc finger-like domains"/>
    <property type="match status" value="1"/>
</dbReference>
<evidence type="ECO:0000259" key="9">
    <source>
        <dbReference type="PROSITE" id="PS50158"/>
    </source>
</evidence>
<comment type="subcellular location">
    <subcellularLocation>
        <location evidence="1">Nucleus</location>
        <location evidence="1">Nucleoplasm</location>
    </subcellularLocation>
</comment>
<sequence>MKRPRPSAGTSAVAPADAPLAKVTVHFTSLPPESRSRLDDAIRGWADWHLDKFLSGYVPPQTVTGTLSYEPATMHLAWEDKPEAPAQGAADTLWFNVKYEQAGGVPQYDRLTDDQLRYSHKKKRPADSLLLVPGQAAAADNGGDAGKPAKRLRGSFRCFNCGSYGHSMRECWKELNRELVEERKREQAAANGGAAYRSGPPRYFLEGAAGGGGGGSKGGSKGGKRLEQVEGEFEGLQPGLLTQELRQVLGIGPTAPPPWLRRMRELGPPPGYMVPVPVSAPPPTKQPARQQEQATAATVAAADPAPRAAAAAGEAVGEESHAESALEDFIPLGGESSFSTAAIGPPAAPPAAAQGSHLAPPTAAAPAPAAAVVAAAPPLEDFIALAGGSGDSPEDAAPVQLECRVSFPGINAPAPETAGTDPAWSAMLEPAPLPIVPGETHPAVPPGFGTPLHDSAPAGSQAALRAGQHSVQVQQPWERRLGDSCGRGGVGGWNGRLQGLHPLPNGGTPASAAAAQPPPPNYSDPQQQRFTPPQSHAGRAYTPDLYEHQQPAPPPPPPQQQQQQQAIGGWPAHAAPSPVQAAAQQNRWLPPEPSQQHAHGAYQQQLQSYHDQRLQASYRQQQQQQQAGEVYAVSRADPGHMLVFGRFAQHAAAAPQAAYAQQQPQMQQMQMQQMQQMQYWAQQQLQQSAQHLHLQQQHPAYGQPPLPAEEPEPARGWDGGTARSEYEQHLWMSDGR</sequence>
<evidence type="ECO:0000313" key="10">
    <source>
        <dbReference type="EMBL" id="KAI3425295.1"/>
    </source>
</evidence>
<reference evidence="10" key="1">
    <citation type="journal article" date="2019" name="Plant J.">
        <title>Chlorella vulgaris genome assembly and annotation reveals the molecular basis for metabolic acclimation to high light conditions.</title>
        <authorList>
            <person name="Cecchin M."/>
            <person name="Marcolungo L."/>
            <person name="Rossato M."/>
            <person name="Girolomoni L."/>
            <person name="Cosentino E."/>
            <person name="Cuine S."/>
            <person name="Li-Beisson Y."/>
            <person name="Delledonne M."/>
            <person name="Ballottari M."/>
        </authorList>
    </citation>
    <scope>NUCLEOTIDE SEQUENCE</scope>
    <source>
        <strain evidence="10">211/11P</strain>
    </source>
</reference>